<dbReference type="SUPFAM" id="SSF52833">
    <property type="entry name" value="Thioredoxin-like"/>
    <property type="match status" value="1"/>
</dbReference>
<evidence type="ECO:0000256" key="2">
    <source>
        <dbReference type="ARBA" id="ARBA00022982"/>
    </source>
</evidence>
<evidence type="ECO:0000313" key="7">
    <source>
        <dbReference type="EMBL" id="CAB4750739.1"/>
    </source>
</evidence>
<name>A0A6J6Q4K9_9ZZZZ</name>
<dbReference type="Pfam" id="PF00085">
    <property type="entry name" value="Thioredoxin"/>
    <property type="match status" value="1"/>
</dbReference>
<dbReference type="NCBIfam" id="TIGR01068">
    <property type="entry name" value="thioredoxin"/>
    <property type="match status" value="1"/>
</dbReference>
<dbReference type="EMBL" id="CAEZXX010000047">
    <property type="protein sequence ID" value="CAB4705967.1"/>
    <property type="molecule type" value="Genomic_DNA"/>
</dbReference>
<dbReference type="InterPro" id="IPR013766">
    <property type="entry name" value="Thioredoxin_domain"/>
</dbReference>
<dbReference type="PANTHER" id="PTHR45663">
    <property type="entry name" value="GEO12009P1"/>
    <property type="match status" value="1"/>
</dbReference>
<protein>
    <submittedName>
        <fullName evidence="6">Unannotated protein</fullName>
    </submittedName>
</protein>
<dbReference type="GO" id="GO:0015035">
    <property type="term" value="F:protein-disulfide reductase activity"/>
    <property type="evidence" value="ECO:0007669"/>
    <property type="project" value="InterPro"/>
</dbReference>
<dbReference type="EMBL" id="CAFBQP010000001">
    <property type="protein sequence ID" value="CAB5050879.1"/>
    <property type="molecule type" value="Genomic_DNA"/>
</dbReference>
<dbReference type="GO" id="GO:0045454">
    <property type="term" value="P:cell redox homeostasis"/>
    <property type="evidence" value="ECO:0007669"/>
    <property type="project" value="TreeGrafter"/>
</dbReference>
<keyword evidence="4" id="KW-0676">Redox-active center</keyword>
<evidence type="ECO:0000313" key="6">
    <source>
        <dbReference type="EMBL" id="CAB4705967.1"/>
    </source>
</evidence>
<evidence type="ECO:0000256" key="4">
    <source>
        <dbReference type="ARBA" id="ARBA00023284"/>
    </source>
</evidence>
<dbReference type="PROSITE" id="PS00194">
    <property type="entry name" value="THIOREDOXIN_1"/>
    <property type="match status" value="1"/>
</dbReference>
<dbReference type="AlphaFoldDB" id="A0A6J6Q4K9"/>
<proteinExistence type="predicted"/>
<dbReference type="EMBL" id="CAEZYY010000010">
    <property type="protein sequence ID" value="CAB4750739.1"/>
    <property type="molecule type" value="Genomic_DNA"/>
</dbReference>
<dbReference type="InterPro" id="IPR036249">
    <property type="entry name" value="Thioredoxin-like_sf"/>
</dbReference>
<dbReference type="PRINTS" id="PR00421">
    <property type="entry name" value="THIOREDOXIN"/>
</dbReference>
<dbReference type="FunFam" id="3.40.30.10:FF:000001">
    <property type="entry name" value="Thioredoxin"/>
    <property type="match status" value="1"/>
</dbReference>
<keyword evidence="1" id="KW-0813">Transport</keyword>
<evidence type="ECO:0000256" key="1">
    <source>
        <dbReference type="ARBA" id="ARBA00022448"/>
    </source>
</evidence>
<accession>A0A6J6Q4K9</accession>
<evidence type="ECO:0000313" key="8">
    <source>
        <dbReference type="EMBL" id="CAB5050879.1"/>
    </source>
</evidence>
<evidence type="ECO:0000259" key="5">
    <source>
        <dbReference type="PROSITE" id="PS51352"/>
    </source>
</evidence>
<dbReference type="GO" id="GO:0005829">
    <property type="term" value="C:cytosol"/>
    <property type="evidence" value="ECO:0007669"/>
    <property type="project" value="TreeGrafter"/>
</dbReference>
<dbReference type="CDD" id="cd02947">
    <property type="entry name" value="TRX_family"/>
    <property type="match status" value="1"/>
</dbReference>
<dbReference type="PROSITE" id="PS51352">
    <property type="entry name" value="THIOREDOXIN_2"/>
    <property type="match status" value="1"/>
</dbReference>
<keyword evidence="2" id="KW-0249">Electron transport</keyword>
<keyword evidence="3" id="KW-1015">Disulfide bond</keyword>
<feature type="domain" description="Thioredoxin" evidence="5">
    <location>
        <begin position="1"/>
        <end position="108"/>
    </location>
</feature>
<reference evidence="6" key="1">
    <citation type="submission" date="2020-05" db="EMBL/GenBank/DDBJ databases">
        <authorList>
            <person name="Chiriac C."/>
            <person name="Salcher M."/>
            <person name="Ghai R."/>
            <person name="Kavagutti S V."/>
        </authorList>
    </citation>
    <scope>NUCLEOTIDE SEQUENCE</scope>
</reference>
<gene>
    <name evidence="6" type="ORF">UFOPK2602_00854</name>
    <name evidence="7" type="ORF">UFOPK2806_01000</name>
    <name evidence="8" type="ORF">UFOPK4306_00032</name>
</gene>
<dbReference type="PANTHER" id="PTHR45663:SF11">
    <property type="entry name" value="GEO12009P1"/>
    <property type="match status" value="1"/>
</dbReference>
<dbReference type="PIRSF" id="PIRSF000077">
    <property type="entry name" value="Thioredoxin"/>
    <property type="match status" value="1"/>
</dbReference>
<dbReference type="InterPro" id="IPR005746">
    <property type="entry name" value="Thioredoxin"/>
</dbReference>
<dbReference type="Gene3D" id="3.40.30.10">
    <property type="entry name" value="Glutaredoxin"/>
    <property type="match status" value="1"/>
</dbReference>
<sequence>MSDGILNLSTATFDETVKSSDKPILVDFWAEWCGPCKMIAPILEELAREQPGIQVAKVDVDTNQELAARFNVMSIPTLLVIQDGEIKKRLVGAKGKGALLADLQEFLTPSL</sequence>
<evidence type="ECO:0000256" key="3">
    <source>
        <dbReference type="ARBA" id="ARBA00023157"/>
    </source>
</evidence>
<dbReference type="InterPro" id="IPR017937">
    <property type="entry name" value="Thioredoxin_CS"/>
</dbReference>
<organism evidence="6">
    <name type="scientific">freshwater metagenome</name>
    <dbReference type="NCBI Taxonomy" id="449393"/>
    <lineage>
        <taxon>unclassified sequences</taxon>
        <taxon>metagenomes</taxon>
        <taxon>ecological metagenomes</taxon>
    </lineage>
</organism>